<proteinExistence type="predicted"/>
<dbReference type="EMBL" id="SMMG02000006">
    <property type="protein sequence ID" value="KAA3469499.1"/>
    <property type="molecule type" value="Genomic_DNA"/>
</dbReference>
<evidence type="ECO:0000313" key="2">
    <source>
        <dbReference type="Proteomes" id="UP000325315"/>
    </source>
</evidence>
<accession>A0A5B6VJQ1</accession>
<organism evidence="1 2">
    <name type="scientific">Gossypium australe</name>
    <dbReference type="NCBI Taxonomy" id="47621"/>
    <lineage>
        <taxon>Eukaryota</taxon>
        <taxon>Viridiplantae</taxon>
        <taxon>Streptophyta</taxon>
        <taxon>Embryophyta</taxon>
        <taxon>Tracheophyta</taxon>
        <taxon>Spermatophyta</taxon>
        <taxon>Magnoliopsida</taxon>
        <taxon>eudicotyledons</taxon>
        <taxon>Gunneridae</taxon>
        <taxon>Pentapetalae</taxon>
        <taxon>rosids</taxon>
        <taxon>malvids</taxon>
        <taxon>Malvales</taxon>
        <taxon>Malvaceae</taxon>
        <taxon>Malvoideae</taxon>
        <taxon>Gossypium</taxon>
    </lineage>
</organism>
<reference evidence="2" key="1">
    <citation type="journal article" date="2019" name="Plant Biotechnol. J.">
        <title>Genome sequencing of the Australian wild diploid species Gossypium australe highlights disease resistance and delayed gland morphogenesis.</title>
        <authorList>
            <person name="Cai Y."/>
            <person name="Cai X."/>
            <person name="Wang Q."/>
            <person name="Wang P."/>
            <person name="Zhang Y."/>
            <person name="Cai C."/>
            <person name="Xu Y."/>
            <person name="Wang K."/>
            <person name="Zhou Z."/>
            <person name="Wang C."/>
            <person name="Geng S."/>
            <person name="Li B."/>
            <person name="Dong Q."/>
            <person name="Hou Y."/>
            <person name="Wang H."/>
            <person name="Ai P."/>
            <person name="Liu Z."/>
            <person name="Yi F."/>
            <person name="Sun M."/>
            <person name="An G."/>
            <person name="Cheng J."/>
            <person name="Zhang Y."/>
            <person name="Shi Q."/>
            <person name="Xie Y."/>
            <person name="Shi X."/>
            <person name="Chang Y."/>
            <person name="Huang F."/>
            <person name="Chen Y."/>
            <person name="Hong S."/>
            <person name="Mi L."/>
            <person name="Sun Q."/>
            <person name="Zhang L."/>
            <person name="Zhou B."/>
            <person name="Peng R."/>
            <person name="Zhang X."/>
            <person name="Liu F."/>
        </authorList>
    </citation>
    <scope>NUCLEOTIDE SEQUENCE [LARGE SCALE GENOMIC DNA]</scope>
    <source>
        <strain evidence="2">cv. PA1801</strain>
    </source>
</reference>
<name>A0A5B6VJQ1_9ROSI</name>
<keyword evidence="2" id="KW-1185">Reference proteome</keyword>
<comment type="caution">
    <text evidence="1">The sequence shown here is derived from an EMBL/GenBank/DDBJ whole genome shotgun (WGS) entry which is preliminary data.</text>
</comment>
<gene>
    <name evidence="1" type="ORF">EPI10_015279</name>
</gene>
<evidence type="ECO:0000313" key="1">
    <source>
        <dbReference type="EMBL" id="KAA3469499.1"/>
    </source>
</evidence>
<protein>
    <submittedName>
        <fullName evidence="1">Putative disease resistance RPP13-like protein 1</fullName>
    </submittedName>
</protein>
<sequence length="96" mass="11030">MLTSAEQEQADCISRWIAKKGLIIFDPKEMAAVLLRRSYAMWCLLIRNKRRTPLSSPYSSNIFDPCQRNNLLPLEDSYAEVNRLPKQALGSKKSEN</sequence>
<dbReference type="Proteomes" id="UP000325315">
    <property type="component" value="Unassembled WGS sequence"/>
</dbReference>
<dbReference type="AlphaFoldDB" id="A0A5B6VJQ1"/>